<reference evidence="1" key="2">
    <citation type="submission" date="2020-07" db="EMBL/GenBank/DDBJ databases">
        <authorList>
            <person name="Vera ALvarez R."/>
            <person name="Arias-Moreno D.M."/>
            <person name="Jimenez-Jacinto V."/>
            <person name="Jimenez-Bremont J.F."/>
            <person name="Swaminathan K."/>
            <person name="Moose S.P."/>
            <person name="Guerrero-Gonzalez M.L."/>
            <person name="Marino-Ramirez L."/>
            <person name="Landsman D."/>
            <person name="Rodriguez-Kessler M."/>
            <person name="Delgado-Sanchez P."/>
        </authorList>
    </citation>
    <scope>NUCLEOTIDE SEQUENCE</scope>
    <source>
        <tissue evidence="1">Cladode</tissue>
    </source>
</reference>
<protein>
    <submittedName>
        <fullName evidence="1">Uncharacterized protein</fullName>
    </submittedName>
</protein>
<accession>A0A7C9ECD3</accession>
<dbReference type="EMBL" id="GISG01214323">
    <property type="protein sequence ID" value="MBA4661946.1"/>
    <property type="molecule type" value="Transcribed_RNA"/>
</dbReference>
<dbReference type="AlphaFoldDB" id="A0A7C9ECD3"/>
<reference evidence="1" key="1">
    <citation type="journal article" date="2013" name="J. Plant Res.">
        <title>Effect of fungi and light on seed germination of three Opuntia species from semiarid lands of central Mexico.</title>
        <authorList>
            <person name="Delgado-Sanchez P."/>
            <person name="Jimenez-Bremont J.F."/>
            <person name="Guerrero-Gonzalez Mde L."/>
            <person name="Flores J."/>
        </authorList>
    </citation>
    <scope>NUCLEOTIDE SEQUENCE</scope>
    <source>
        <tissue evidence="1">Cladode</tissue>
    </source>
</reference>
<proteinExistence type="predicted"/>
<sequence length="104" mass="11875">MRNELFVIPTPDGCDFTHKLHELHTMTSVGEEEINAMIQLLNSDCLACSIMLKNKLLQIKESPSVRDMLPKLNCCHPLIWICLKPRTIVTHLMVHNILNDVSLL</sequence>
<evidence type="ECO:0000313" key="1">
    <source>
        <dbReference type="EMBL" id="MBA4661946.1"/>
    </source>
</evidence>
<organism evidence="1">
    <name type="scientific">Opuntia streptacantha</name>
    <name type="common">Prickly pear cactus</name>
    <name type="synonym">Opuntia cardona</name>
    <dbReference type="NCBI Taxonomy" id="393608"/>
    <lineage>
        <taxon>Eukaryota</taxon>
        <taxon>Viridiplantae</taxon>
        <taxon>Streptophyta</taxon>
        <taxon>Embryophyta</taxon>
        <taxon>Tracheophyta</taxon>
        <taxon>Spermatophyta</taxon>
        <taxon>Magnoliopsida</taxon>
        <taxon>eudicotyledons</taxon>
        <taxon>Gunneridae</taxon>
        <taxon>Pentapetalae</taxon>
        <taxon>Caryophyllales</taxon>
        <taxon>Cactineae</taxon>
        <taxon>Cactaceae</taxon>
        <taxon>Opuntioideae</taxon>
        <taxon>Opuntia</taxon>
    </lineage>
</organism>
<name>A0A7C9ECD3_OPUST</name>